<dbReference type="GO" id="GO:0030276">
    <property type="term" value="F:clathrin binding"/>
    <property type="evidence" value="ECO:0007669"/>
    <property type="project" value="InterPro"/>
</dbReference>
<keyword evidence="4" id="KW-1185">Reference proteome</keyword>
<feature type="compositionally biased region" description="Polar residues" evidence="1">
    <location>
        <begin position="52"/>
        <end position="92"/>
    </location>
</feature>
<dbReference type="EMBL" id="SCKG01000017">
    <property type="protein sequence ID" value="TDH01516.1"/>
    <property type="molecule type" value="Genomic_DNA"/>
</dbReference>
<feature type="compositionally biased region" description="Acidic residues" evidence="1">
    <location>
        <begin position="16"/>
        <end position="33"/>
    </location>
</feature>
<evidence type="ECO:0000259" key="2">
    <source>
        <dbReference type="Pfam" id="PF15045"/>
    </source>
</evidence>
<feature type="region of interest" description="Disordered" evidence="1">
    <location>
        <begin position="273"/>
        <end position="305"/>
    </location>
</feature>
<feature type="region of interest" description="Disordered" evidence="1">
    <location>
        <begin position="319"/>
        <end position="370"/>
    </location>
</feature>
<organism evidence="3 4">
    <name type="scientific">Perca flavescens</name>
    <name type="common">American yellow perch</name>
    <name type="synonym">Morone flavescens</name>
    <dbReference type="NCBI Taxonomy" id="8167"/>
    <lineage>
        <taxon>Eukaryota</taxon>
        <taxon>Metazoa</taxon>
        <taxon>Chordata</taxon>
        <taxon>Craniata</taxon>
        <taxon>Vertebrata</taxon>
        <taxon>Euteleostomi</taxon>
        <taxon>Actinopterygii</taxon>
        <taxon>Neopterygii</taxon>
        <taxon>Teleostei</taxon>
        <taxon>Neoteleostei</taxon>
        <taxon>Acanthomorphata</taxon>
        <taxon>Eupercaria</taxon>
        <taxon>Perciformes</taxon>
        <taxon>Percoidei</taxon>
        <taxon>Percidae</taxon>
        <taxon>Percinae</taxon>
        <taxon>Perca</taxon>
    </lineage>
</organism>
<dbReference type="STRING" id="8167.A0A484CDM1"/>
<sequence>MEPDIIPLHPSSPPPLDDDDGDGEAGSEEDEFGDFGGFSVEVSCSPLGFIDSTDSPSSLRQPSTTTKPATHQPNCSLNNPVEQSQPTSTVDSGSGRGNIYVEGQDCNAESCVHLTNGYSERDHNSGTHIASAVGACSPMEETGFADFTVFTEQAAHPWCCGFSPIGSKEQWDSRGDGTNSSNSLGEQICYPGQEVVMDSEPRSQCACKAKENVCTKVKHCDKRDAALVQPSQDHHQPQEAAAAALDFPPEETHYGEEELGKPGDGLEREKRHSFNSLQSTGVQEDGVSDEDGEDRVKSTSTVPQTFSVYESASEDLASFSDDLSFEGPSADLEPNVSSLVSPEDQTDWDQTDDDDDDEEEELGNNRHSDCFFTNSMANLRQSKAEEGFHYCNPSATQETSATSNQSQPGTHTEDEFADFEDCSFEHHRDQGRVQSADAVVQSLGKLPPSDSFADFCSAPTLEDGEGSWPEFKDQRAQEEGKTWTQFREPVSSLQTDGDTEEEQDRAGQYRVSRRNSCQVSLSCRVQQLLLASFPEVAVPAVEGGEEGLSLGALLHAGHLPESEEEEEEEEEEEIPKLCPRSQRIRRGVWWPHQDLHDAVGLQFQWGGSHANRTLLRCLGVETRNIVFIGMKKQPVAVPAFASSLGMLEPTKDSVPAVCSPGHTAVTTLAPPGPRDTPDPSTDSMPEALPSSHLDWSSRGLSSSQDGCSALNLDYFGPEEERRSYCSSSSRSNSPAGVDRELYELTIRKLETAARSSHVEDTLNRLMSTAEKTSTSVRKPQQNEELSAEAGRLISELPNLSFMQAKVLMFPSILLPKACCSP</sequence>
<dbReference type="GO" id="GO:0030121">
    <property type="term" value="C:AP-1 adaptor complex"/>
    <property type="evidence" value="ECO:0007669"/>
    <property type="project" value="TreeGrafter"/>
</dbReference>
<feature type="region of interest" description="Disordered" evidence="1">
    <location>
        <begin position="487"/>
        <end position="508"/>
    </location>
</feature>
<dbReference type="PANTHER" id="PTHR16156:SF10">
    <property type="entry name" value="AFTIPHILIN-RELATED"/>
    <property type="match status" value="1"/>
</dbReference>
<proteinExistence type="predicted"/>
<name>A0A484CDM1_PERFV</name>
<feature type="region of interest" description="Disordered" evidence="1">
    <location>
        <begin position="1"/>
        <end position="96"/>
    </location>
</feature>
<dbReference type="InterPro" id="IPR029205">
    <property type="entry name" value="Clathrin-bd"/>
</dbReference>
<reference evidence="3 4" key="1">
    <citation type="submission" date="2019-01" db="EMBL/GenBank/DDBJ databases">
        <title>A chromosome-scale genome assembly of the yellow perch, Perca flavescens.</title>
        <authorList>
            <person name="Feron R."/>
            <person name="Morvezen R."/>
            <person name="Bestin A."/>
            <person name="Haffray P."/>
            <person name="Klopp C."/>
            <person name="Zahm M."/>
            <person name="Cabau C."/>
            <person name="Roques C."/>
            <person name="Donnadieu C."/>
            <person name="Bouchez O."/>
            <person name="Christie M."/>
            <person name="Larson W."/>
            <person name="Guiguen Y."/>
        </authorList>
    </citation>
    <scope>NUCLEOTIDE SEQUENCE [LARGE SCALE GENOMIC DNA]</scope>
    <source>
        <strain evidence="3">YP-PL-M2</strain>
        <tissue evidence="3">Blood</tissue>
    </source>
</reference>
<dbReference type="InterPro" id="IPR046359">
    <property type="entry name" value="Aftin-like"/>
</dbReference>
<dbReference type="Pfam" id="PF15045">
    <property type="entry name" value="Clathrin_bdg"/>
    <property type="match status" value="1"/>
</dbReference>
<gene>
    <name evidence="3" type="ORF">EPR50_G00181230</name>
</gene>
<comment type="caution">
    <text evidence="3">The sequence shown here is derived from an EMBL/GenBank/DDBJ whole genome shotgun (WGS) entry which is preliminary data.</text>
</comment>
<feature type="region of interest" description="Disordered" evidence="1">
    <location>
        <begin position="655"/>
        <end position="699"/>
    </location>
</feature>
<dbReference type="GO" id="GO:0032588">
    <property type="term" value="C:trans-Golgi network membrane"/>
    <property type="evidence" value="ECO:0007669"/>
    <property type="project" value="InterPro"/>
</dbReference>
<feature type="compositionally biased region" description="Acidic residues" evidence="1">
    <location>
        <begin position="344"/>
        <end position="362"/>
    </location>
</feature>
<feature type="region of interest" description="Disordered" evidence="1">
    <location>
        <begin position="390"/>
        <end position="413"/>
    </location>
</feature>
<feature type="compositionally biased region" description="Polar residues" evidence="1">
    <location>
        <begin position="393"/>
        <end position="410"/>
    </location>
</feature>
<evidence type="ECO:0000313" key="3">
    <source>
        <dbReference type="EMBL" id="TDH01516.1"/>
    </source>
</evidence>
<evidence type="ECO:0000256" key="1">
    <source>
        <dbReference type="SAM" id="MobiDB-lite"/>
    </source>
</evidence>
<protein>
    <recommendedName>
        <fullName evidence="2">Aftiphilin clathrin-binding box domain-containing protein</fullName>
    </recommendedName>
</protein>
<feature type="domain" description="Aftiphilin clathrin-binding box" evidence="2">
    <location>
        <begin position="588"/>
        <end position="652"/>
    </location>
</feature>
<dbReference type="PANTHER" id="PTHR16156">
    <property type="entry name" value="AFTIPHILIN A-RELATED"/>
    <property type="match status" value="1"/>
</dbReference>
<evidence type="ECO:0000313" key="4">
    <source>
        <dbReference type="Proteomes" id="UP000295070"/>
    </source>
</evidence>
<accession>A0A484CDM1</accession>
<dbReference type="AlphaFoldDB" id="A0A484CDM1"/>
<dbReference type="Proteomes" id="UP000295070">
    <property type="component" value="Chromosome 17"/>
</dbReference>